<dbReference type="Gene3D" id="3.60.10.10">
    <property type="entry name" value="Endonuclease/exonuclease/phosphatase"/>
    <property type="match status" value="1"/>
</dbReference>
<feature type="compositionally biased region" description="Basic and acidic residues" evidence="1">
    <location>
        <begin position="60"/>
        <end position="70"/>
    </location>
</feature>
<proteinExistence type="predicted"/>
<evidence type="ECO:0000313" key="3">
    <source>
        <dbReference type="EMBL" id="PKY57527.1"/>
    </source>
</evidence>
<dbReference type="EMBL" id="LLXI01002589">
    <property type="protein sequence ID" value="PKY57527.1"/>
    <property type="molecule type" value="Genomic_DNA"/>
</dbReference>
<dbReference type="VEuPathDB" id="FungiDB:RhiirA1_474087"/>
<dbReference type="GO" id="GO:0003824">
    <property type="term" value="F:catalytic activity"/>
    <property type="evidence" value="ECO:0007669"/>
    <property type="project" value="InterPro"/>
</dbReference>
<keyword evidence="4" id="KW-1185">Reference proteome</keyword>
<dbReference type="InterPro" id="IPR036691">
    <property type="entry name" value="Endo/exonu/phosph_ase_sf"/>
</dbReference>
<sequence>MSHRSSSGSGSRSRSNSRSRDRNSAKRANNAAPSDPSSSTTRRPANSSRHQTSRPQNNDQAKDVNHHNHDSNLGSNPPPSPQNRSSIPPDVIREIREQILAISQQLKSLDERVEALEYSITDHTYRIGELEAMMNYDDPSSHNDESSYQPDSYTHQDCGWDNETYNNESNSFPPPTFHNSSPSIMDESPDTSFSALDPKSVLSRRHVQLLTRPNYANPPDDTLICQEILSVSTTHKNITNQLGQGTHPPDSTLNVRSLVHAAKQFNLFSLLLSHQLHGLILTETNLQSPSHKYVCEPYLSHYNYHKWFSFSSSANHHAGVGILLHSSLAMYVVKKRFYKDRLISLLLQLPGRQNLLIIGAYIPPSSGLNNKLIADCHSTLIDWITSARAIGTHIILGGDLNANFDSFIKHISNDDIRSPSHSLFRFLFTHQFDDLCALDPSTSLPMPTFTSASSGQLSRLDYLWTSPDFPAAHLWSHVEDTLDNFNSDHMLLISFFDFLSIRDMRASSYLKQRSRYRTVYNFHAALPDQKVLFTSEVDASLKSAPASDMSDNLNRTWHRFKLALLNAARSAFPKQVISLNKTKKIPEELQPYQHISHKLDHYIRSLSRIFTISELYGSWNRFYFSFCPLFLELFSDRKDLINQFPVPDSLYSVFVSSNLPFKTYLNKFIGLLRPAQ</sequence>
<feature type="compositionally biased region" description="Polar residues" evidence="1">
    <location>
        <begin position="46"/>
        <end position="59"/>
    </location>
</feature>
<organism evidence="3 4">
    <name type="scientific">Rhizophagus irregularis</name>
    <dbReference type="NCBI Taxonomy" id="588596"/>
    <lineage>
        <taxon>Eukaryota</taxon>
        <taxon>Fungi</taxon>
        <taxon>Fungi incertae sedis</taxon>
        <taxon>Mucoromycota</taxon>
        <taxon>Glomeromycotina</taxon>
        <taxon>Glomeromycetes</taxon>
        <taxon>Glomerales</taxon>
        <taxon>Glomeraceae</taxon>
        <taxon>Rhizophagus</taxon>
    </lineage>
</organism>
<dbReference type="Proteomes" id="UP000234323">
    <property type="component" value="Unassembled WGS sequence"/>
</dbReference>
<dbReference type="Pfam" id="PF03372">
    <property type="entry name" value="Exo_endo_phos"/>
    <property type="match status" value="1"/>
</dbReference>
<feature type="compositionally biased region" description="Low complexity" evidence="1">
    <location>
        <begin position="26"/>
        <end position="45"/>
    </location>
</feature>
<dbReference type="SUPFAM" id="SSF56219">
    <property type="entry name" value="DNase I-like"/>
    <property type="match status" value="1"/>
</dbReference>
<dbReference type="VEuPathDB" id="FungiDB:RhiirFUN_005657"/>
<feature type="compositionally biased region" description="Low complexity" evidence="1">
    <location>
        <begin position="1"/>
        <end position="16"/>
    </location>
</feature>
<accession>A0A2I1HF75</accession>
<feature type="domain" description="Endonuclease/exonuclease/phosphatase" evidence="2">
    <location>
        <begin position="267"/>
        <end position="478"/>
    </location>
</feature>
<reference evidence="3 4" key="1">
    <citation type="submission" date="2015-10" db="EMBL/GenBank/DDBJ databases">
        <title>Genome analyses suggest a sexual origin of heterokaryosis in a supposedly ancient asexual fungus.</title>
        <authorList>
            <person name="Ropars J."/>
            <person name="Sedzielewska K."/>
            <person name="Noel J."/>
            <person name="Charron P."/>
            <person name="Farinelli L."/>
            <person name="Marton T."/>
            <person name="Kruger M."/>
            <person name="Pelin A."/>
            <person name="Brachmann A."/>
            <person name="Corradi N."/>
        </authorList>
    </citation>
    <scope>NUCLEOTIDE SEQUENCE [LARGE SCALE GENOMIC DNA]</scope>
    <source>
        <strain evidence="3 4">A4</strain>
    </source>
</reference>
<feature type="compositionally biased region" description="Polar residues" evidence="1">
    <location>
        <begin position="163"/>
        <end position="183"/>
    </location>
</feature>
<evidence type="ECO:0000313" key="4">
    <source>
        <dbReference type="Proteomes" id="UP000234323"/>
    </source>
</evidence>
<comment type="caution">
    <text evidence="3">The sequence shown here is derived from an EMBL/GenBank/DDBJ whole genome shotgun (WGS) entry which is preliminary data.</text>
</comment>
<evidence type="ECO:0000259" key="2">
    <source>
        <dbReference type="Pfam" id="PF03372"/>
    </source>
</evidence>
<dbReference type="InterPro" id="IPR005135">
    <property type="entry name" value="Endo/exonuclease/phosphatase"/>
</dbReference>
<protein>
    <submittedName>
        <fullName evidence="3">DNase I-like protein</fullName>
    </submittedName>
</protein>
<dbReference type="VEuPathDB" id="FungiDB:FUN_023072"/>
<name>A0A2I1HF75_9GLOM</name>
<dbReference type="VEuPathDB" id="FungiDB:RhiirA1_475030"/>
<dbReference type="VEuPathDB" id="FungiDB:RhiirFUN_024632"/>
<feature type="compositionally biased region" description="Polar residues" evidence="1">
    <location>
        <begin position="146"/>
        <end position="155"/>
    </location>
</feature>
<dbReference type="AlphaFoldDB" id="A0A2I1HF75"/>
<feature type="region of interest" description="Disordered" evidence="1">
    <location>
        <begin position="1"/>
        <end position="88"/>
    </location>
</feature>
<gene>
    <name evidence="3" type="ORF">RhiirA4_478657</name>
</gene>
<evidence type="ECO:0000256" key="1">
    <source>
        <dbReference type="SAM" id="MobiDB-lite"/>
    </source>
</evidence>
<feature type="region of interest" description="Disordered" evidence="1">
    <location>
        <begin position="136"/>
        <end position="194"/>
    </location>
</feature>